<dbReference type="GO" id="GO:0016491">
    <property type="term" value="F:oxidoreductase activity"/>
    <property type="evidence" value="ECO:0007669"/>
    <property type="project" value="InterPro"/>
</dbReference>
<dbReference type="PANTHER" id="PTHR43110:SF1">
    <property type="entry name" value="THIOL PEROXIDASE"/>
    <property type="match status" value="1"/>
</dbReference>
<keyword evidence="1" id="KW-0676">Redox-active center</keyword>
<dbReference type="AlphaFoldDB" id="A0A1H1R8B6"/>
<dbReference type="PROSITE" id="PS51352">
    <property type="entry name" value="THIOREDOXIN_2"/>
    <property type="match status" value="1"/>
</dbReference>
<evidence type="ECO:0000313" key="3">
    <source>
        <dbReference type="EMBL" id="SDS32022.1"/>
    </source>
</evidence>
<protein>
    <submittedName>
        <fullName evidence="3">Peroxiredoxin</fullName>
    </submittedName>
</protein>
<dbReference type="Proteomes" id="UP000198858">
    <property type="component" value="Chromosome I"/>
</dbReference>
<dbReference type="Gene3D" id="3.40.30.10">
    <property type="entry name" value="Glutaredoxin"/>
    <property type="match status" value="1"/>
</dbReference>
<reference evidence="3 4" key="1">
    <citation type="submission" date="2016-10" db="EMBL/GenBank/DDBJ databases">
        <authorList>
            <person name="Varghese N."/>
            <person name="Submissions S."/>
        </authorList>
    </citation>
    <scope>NUCLEOTIDE SEQUENCE [LARGE SCALE GENOMIC DNA]</scope>
    <source>
        <strain evidence="3 4">Mar_2010_102</strain>
    </source>
</reference>
<sequence>MKNLKPGQEVPELIVETTKGLKWNLRDNEPENFTMLIVYRGIHCPVCKKYLEELNTKIEDFKNKGVNVICLSSNNKELAQRTVEEWDIENLNIGYDFSPEEGRKWDLFVSKGIKDSEPDVFLEPALFLIKPDNTLYSASIQSMPFARPKFDELLKSISFVLKEDYPARGEA</sequence>
<gene>
    <name evidence="3" type="ORF">SAMN04488552_2798</name>
</gene>
<organism evidence="3 4">
    <name type="scientific">Christiangramia echinicola</name>
    <dbReference type="NCBI Taxonomy" id="279359"/>
    <lineage>
        <taxon>Bacteria</taxon>
        <taxon>Pseudomonadati</taxon>
        <taxon>Bacteroidota</taxon>
        <taxon>Flavobacteriia</taxon>
        <taxon>Flavobacteriales</taxon>
        <taxon>Flavobacteriaceae</taxon>
        <taxon>Christiangramia</taxon>
    </lineage>
</organism>
<dbReference type="SUPFAM" id="SSF52833">
    <property type="entry name" value="Thioredoxin-like"/>
    <property type="match status" value="1"/>
</dbReference>
<feature type="domain" description="Thioredoxin" evidence="2">
    <location>
        <begin position="4"/>
        <end position="162"/>
    </location>
</feature>
<dbReference type="InterPro" id="IPR013766">
    <property type="entry name" value="Thioredoxin_domain"/>
</dbReference>
<dbReference type="STRING" id="1250231.SAMN04488552_2798"/>
<dbReference type="EMBL" id="LT629745">
    <property type="protein sequence ID" value="SDS32022.1"/>
    <property type="molecule type" value="Genomic_DNA"/>
</dbReference>
<dbReference type="InterPro" id="IPR036249">
    <property type="entry name" value="Thioredoxin-like_sf"/>
</dbReference>
<keyword evidence="4" id="KW-1185">Reference proteome</keyword>
<dbReference type="Pfam" id="PF00578">
    <property type="entry name" value="AhpC-TSA"/>
    <property type="match status" value="1"/>
</dbReference>
<dbReference type="GO" id="GO:0016209">
    <property type="term" value="F:antioxidant activity"/>
    <property type="evidence" value="ECO:0007669"/>
    <property type="project" value="InterPro"/>
</dbReference>
<evidence type="ECO:0000313" key="4">
    <source>
        <dbReference type="Proteomes" id="UP000198858"/>
    </source>
</evidence>
<proteinExistence type="predicted"/>
<dbReference type="InterPro" id="IPR050455">
    <property type="entry name" value="Tpx_Peroxidase_subfamily"/>
</dbReference>
<name>A0A1H1R8B6_9FLAO</name>
<dbReference type="InterPro" id="IPR000866">
    <property type="entry name" value="AhpC/TSA"/>
</dbReference>
<accession>A0A1H1R8B6</accession>
<dbReference type="PANTHER" id="PTHR43110">
    <property type="entry name" value="THIOL PEROXIDASE"/>
    <property type="match status" value="1"/>
</dbReference>
<evidence type="ECO:0000256" key="1">
    <source>
        <dbReference type="ARBA" id="ARBA00023284"/>
    </source>
</evidence>
<evidence type="ECO:0000259" key="2">
    <source>
        <dbReference type="PROSITE" id="PS51352"/>
    </source>
</evidence>
<dbReference type="RefSeq" id="WP_026934946.1">
    <property type="nucleotide sequence ID" value="NZ_LT629745.1"/>
</dbReference>